<dbReference type="Proteomes" id="UP000829291">
    <property type="component" value="Chromosome 5"/>
</dbReference>
<gene>
    <name evidence="9" type="primary">LOC107223072</name>
</gene>
<evidence type="ECO:0000256" key="1">
    <source>
        <dbReference type="ARBA" id="ARBA00004123"/>
    </source>
</evidence>
<feature type="region of interest" description="Disordered" evidence="4">
    <location>
        <begin position="79"/>
        <end position="98"/>
    </location>
</feature>
<evidence type="ECO:0000313" key="8">
    <source>
        <dbReference type="Proteomes" id="UP000829291"/>
    </source>
</evidence>
<evidence type="ECO:0000256" key="2">
    <source>
        <dbReference type="ARBA" id="ARBA00022694"/>
    </source>
</evidence>
<dbReference type="GeneID" id="107223072"/>
<dbReference type="FunCoup" id="A0A6J0BUK5">
    <property type="interactions" value="1321"/>
</dbReference>
<dbReference type="OrthoDB" id="442863at2759"/>
<dbReference type="InterPro" id="IPR012590">
    <property type="entry name" value="POPLD_dom"/>
</dbReference>
<protein>
    <submittedName>
        <fullName evidence="9">Ribonucleases P/MRP protein subunit POP1</fullName>
    </submittedName>
</protein>
<keyword evidence="2" id="KW-0819">tRNA processing</keyword>
<proteinExistence type="predicted"/>
<feature type="domain" description="POPLD" evidence="6">
    <location>
        <begin position="531"/>
        <end position="623"/>
    </location>
</feature>
<dbReference type="GO" id="GO:0005655">
    <property type="term" value="C:nucleolar ribonuclease P complex"/>
    <property type="evidence" value="ECO:0007669"/>
    <property type="project" value="InterPro"/>
</dbReference>
<feature type="domain" description="POP1 C-terminal" evidence="7">
    <location>
        <begin position="683"/>
        <end position="873"/>
    </location>
</feature>
<evidence type="ECO:0000256" key="3">
    <source>
        <dbReference type="ARBA" id="ARBA00023242"/>
    </source>
</evidence>
<feature type="compositionally biased region" description="Basic and acidic residues" evidence="4">
    <location>
        <begin position="321"/>
        <end position="343"/>
    </location>
</feature>
<dbReference type="InterPro" id="IPR039182">
    <property type="entry name" value="Pop1"/>
</dbReference>
<accession>A0A6J0BUK5</accession>
<dbReference type="InParanoid" id="A0A6J0BUK5"/>
<feature type="domain" description="Pop1 N-terminal" evidence="5">
    <location>
        <begin position="106"/>
        <end position="174"/>
    </location>
</feature>
<comment type="subcellular location">
    <subcellularLocation>
        <location evidence="1">Nucleus</location>
    </subcellularLocation>
</comment>
<feature type="region of interest" description="Disordered" evidence="4">
    <location>
        <begin position="321"/>
        <end position="346"/>
    </location>
</feature>
<evidence type="ECO:0000259" key="5">
    <source>
        <dbReference type="Pfam" id="PF06978"/>
    </source>
</evidence>
<dbReference type="SUPFAM" id="SSF103025">
    <property type="entry name" value="Folate-binding domain"/>
    <property type="match status" value="1"/>
</dbReference>
<keyword evidence="3" id="KW-0539">Nucleus</keyword>
<dbReference type="Pfam" id="PF22770">
    <property type="entry name" value="POP1_C"/>
    <property type="match status" value="1"/>
</dbReference>
<evidence type="ECO:0000256" key="4">
    <source>
        <dbReference type="SAM" id="MobiDB-lite"/>
    </source>
</evidence>
<dbReference type="PANTHER" id="PTHR22731">
    <property type="entry name" value="RIBONUCLEASES P/MRP PROTEIN SUBUNIT POP1"/>
    <property type="match status" value="1"/>
</dbReference>
<dbReference type="Pfam" id="PF08170">
    <property type="entry name" value="POPLD"/>
    <property type="match status" value="1"/>
</dbReference>
<dbReference type="InterPro" id="IPR009723">
    <property type="entry name" value="Pop1_N"/>
</dbReference>
<organism evidence="9">
    <name type="scientific">Neodiprion lecontei</name>
    <name type="common">Redheaded pine sawfly</name>
    <dbReference type="NCBI Taxonomy" id="441921"/>
    <lineage>
        <taxon>Eukaryota</taxon>
        <taxon>Metazoa</taxon>
        <taxon>Ecdysozoa</taxon>
        <taxon>Arthropoda</taxon>
        <taxon>Hexapoda</taxon>
        <taxon>Insecta</taxon>
        <taxon>Pterygota</taxon>
        <taxon>Neoptera</taxon>
        <taxon>Endopterygota</taxon>
        <taxon>Hymenoptera</taxon>
        <taxon>Tenthredinoidea</taxon>
        <taxon>Diprionidae</taxon>
        <taxon>Diprioninae</taxon>
        <taxon>Neodiprion</taxon>
    </lineage>
</organism>
<dbReference type="GO" id="GO:0001682">
    <property type="term" value="P:tRNA 5'-leader removal"/>
    <property type="evidence" value="ECO:0007669"/>
    <property type="project" value="InterPro"/>
</dbReference>
<name>A0A6J0BUK5_NEOLC</name>
<keyword evidence="8" id="KW-1185">Reference proteome</keyword>
<reference evidence="9" key="1">
    <citation type="submission" date="2025-08" db="UniProtKB">
        <authorList>
            <consortium name="RefSeq"/>
        </authorList>
    </citation>
    <scope>IDENTIFICATION</scope>
    <source>
        <tissue evidence="9">Thorax and Abdomen</tissue>
    </source>
</reference>
<dbReference type="PANTHER" id="PTHR22731:SF3">
    <property type="entry name" value="RIBONUCLEASES P_MRP PROTEIN SUBUNIT POP1"/>
    <property type="match status" value="1"/>
</dbReference>
<dbReference type="GO" id="GO:0000172">
    <property type="term" value="C:ribonuclease MRP complex"/>
    <property type="evidence" value="ECO:0007669"/>
    <property type="project" value="InterPro"/>
</dbReference>
<sequence length="874" mass="100838">MAEKAQFDIFLGGSQELPPEAHIMKLASARANEIAAMTYSIDNPQQTKLIFQKLPMHMRRRIMSHNAKRMPRRLREMHIHQMSKSGLPPKTKRPSRKYRRRPQNLIAEYKRRQVKNAWLETHVWHAKRFHMVEKWGHRLPEHSNDRSFRASYRAVAKHCLLQDISYYSCIQLTGPINALKKMLKNHCDPGNLSFTAKSYIQGSREGNLMFYRKNGYPTSPVGTVEFIWRPGNSELKTLWMWAHPAFYQLILSEICNSFKFNLESPCHSSDSEYSGADNCRLVLLKNSLNRFRLCGPLSLAVLTTALRLPEIGKILDEVRKSEGEGDEVKSHTTMETDSPKCGDSDSDVEIVQVSKKEIEPMDVESNTRIDRDDNNESLETTARSWYSEYYRDSENIQSLQVQKEVFEHLRDLNSPNQLPPCAVMAFTVLDPRYFVPTKRNKAQTNARTIETIPVPPTLINVSAIWEPRIRKSSVKNFKTTNEINKLRSENLVPGIGNDDKYDQSYIAKVPILLIQRPGCGYGEKSLGFSSGIDVILPSGWATPFWISFIFRCAKPGGLRESTSIIFENLRLNSPDFNPPDTEAYIKEASERKTSLMEKYFRYPPNRRSNYVKLGISSPFYCEWNLLIKEWTDMATFYVLRDKKLLHLIQENISHQLPLNRHKKYQQLCESSFDKTVFKDTNTLITVKIVIESKGCPRDFAIICLPLSEDLEKLGQKRTWEGPVAKLRKDPNESIRKTLRRGHLALLKRLRRQRVKQRIKMESSDHRSVEPKPSSSIAMSKIISRKKAQSIVDLQAEKMKNLYLPNCKTIRNSCDREVMGYVVKGDFSFTESKGIGLGYVTLPSLFSLIKQKSNVVLIRNTRSRQYRLARLSILT</sequence>
<feature type="domain" description="Pop1 N-terminal" evidence="5">
    <location>
        <begin position="28"/>
        <end position="101"/>
    </location>
</feature>
<dbReference type="Pfam" id="PF06978">
    <property type="entry name" value="POP1_N"/>
    <property type="match status" value="2"/>
</dbReference>
<evidence type="ECO:0000259" key="6">
    <source>
        <dbReference type="Pfam" id="PF08170"/>
    </source>
</evidence>
<evidence type="ECO:0000313" key="9">
    <source>
        <dbReference type="RefSeq" id="XP_015518130.2"/>
    </source>
</evidence>
<dbReference type="RefSeq" id="XP_015518130.2">
    <property type="nucleotide sequence ID" value="XM_015662644.2"/>
</dbReference>
<dbReference type="KEGG" id="nlo:107223072"/>
<dbReference type="AlphaFoldDB" id="A0A6J0BUK5"/>
<dbReference type="InterPro" id="IPR055079">
    <property type="entry name" value="POP1_C"/>
</dbReference>
<evidence type="ECO:0000259" key="7">
    <source>
        <dbReference type="Pfam" id="PF22770"/>
    </source>
</evidence>